<evidence type="ECO:0000313" key="6">
    <source>
        <dbReference type="Proteomes" id="UP000009168"/>
    </source>
</evidence>
<feature type="compositionally biased region" description="Polar residues" evidence="3">
    <location>
        <begin position="1225"/>
        <end position="1234"/>
    </location>
</feature>
<dbReference type="EMBL" id="GG662798">
    <property type="protein sequence ID" value="EAR90559.2"/>
    <property type="molecule type" value="Genomic_DNA"/>
</dbReference>
<gene>
    <name evidence="5" type="ORF">TTHERM_00122080</name>
</gene>
<dbReference type="OrthoDB" id="197980at2759"/>
<feature type="compositionally biased region" description="Basic and acidic residues" evidence="3">
    <location>
        <begin position="1254"/>
        <end position="1265"/>
    </location>
</feature>
<feature type="transmembrane region" description="Helical" evidence="4">
    <location>
        <begin position="948"/>
        <end position="973"/>
    </location>
</feature>
<feature type="transmembrane region" description="Helical" evidence="4">
    <location>
        <begin position="742"/>
        <end position="764"/>
    </location>
</feature>
<evidence type="ECO:0000313" key="5">
    <source>
        <dbReference type="EMBL" id="EAR90559.2"/>
    </source>
</evidence>
<feature type="compositionally biased region" description="Low complexity" evidence="3">
    <location>
        <begin position="58"/>
        <end position="73"/>
    </location>
</feature>
<keyword evidence="1" id="KW-0677">Repeat</keyword>
<dbReference type="HOGENOM" id="CLU_251933_0_0_1"/>
<keyword evidence="4" id="KW-0472">Membrane</keyword>
<feature type="compositionally biased region" description="Polar residues" evidence="3">
    <location>
        <begin position="1127"/>
        <end position="1142"/>
    </location>
</feature>
<dbReference type="PANTHER" id="PTHR10582:SF2">
    <property type="entry name" value="INACTIVE"/>
    <property type="match status" value="1"/>
</dbReference>
<feature type="transmembrane region" description="Helical" evidence="4">
    <location>
        <begin position="711"/>
        <end position="730"/>
    </location>
</feature>
<keyword evidence="2" id="KW-0175">Coiled coil</keyword>
<dbReference type="GeneID" id="7845750"/>
<sequence>MNFQEVNQQNSLIVSQQQKVYQDELSFLNLPALNKSFHERSSSSSSSSNSEGFDRSSESNPYGSSSSSSSSSSEDIEEAIKERIKSQKLVRLRTGEKYIRNITQILQYFLEKDKIDEQVELKNKQQLLKKLNLTKFDIIIFYLIAYLQEREEDIQILFDKLKAQIMDTREKKDDKKVNQMIYFLVEESKKKDKMMISNFIIDNASYFMRRIMEDKNIFYEIYLQITQNPKINQSSLQSKLSVSISTIHKVLQAKRYEQILYLVKNGVKIEQSSDQILFKLHDKLTYEGYLNKPLQRVDLKLIILFYLQKHKDHDLIKQLLFGIQLPVDEKVEILQALIKYKANSLSKDVFRELEQSNQQIYNETLLKYSLNVQNYDFLWFLTSQQEELMLGWLSDEETQQKLIDCLYHAEGKNFEYLIYYLKRIQLFSQRKKIQLLAETLIHRMEQGKEGQFIYTFYNPLKICLLVCELLTQIIENVVRDKSILIKAHSYYYKFAQIFCFYQNDHQLLMELLKDIDLEKRKTAYLMNESVGAIILSTQIVDDAIEAIYNGNIAPKTKLLEMFSITQNLFYQEKCEYEKYINPASREKFVIFNSSYQNHHYNYQRVVWTYNCKVRNYLDQLFTIILMIIIFANFFNIFSPQLDLQNLQSAHLSSSDFAAQEKQIINNIKSIYYQFQIWLDIIVSANFILKPIFISFFKITQKIPYDIYTHEVYGFILGLLSLFQLSVIPNLEYIQEPNRYSMLMIFRILYMGFVFIQFMTSLKSYKVTGPMITAMYQVVQECNKFSLIFIIINVGFVFTAYFSFYENTNGRFVSVVQTLLYLIEALFAQFQFSDFMEPSPVYASIFLLIFLLVGPVVFMQLLVAVLTYSFEKASRQGRIQYNVGVIHSVKYLEYDSQSGCLATLPCVGSFLNIFYIVPYLFVDKTTPLREQSNDKLRTISKALVRLGYFPIYFCVMASGVIINLICSPLFYLVNFLRIYREKSKEQTKTYKLKRLLKWLFFGYYYMVVQLYNDCKINHQYLNYGKYLNEREEQTISNSTYSIVASVAKSLYLQLSEYKTKMVLSEFLNAILKKMKIMEQRIRDKQRRLEQEQLDKDEIQAKLEEQVINKQRKLNLSKKSSSQQKKPQTTNTFKSITSSKTSQINDEEQNKNKEQNVITNSQINFALENNLVTEPAEIKESLGIVQTEQMINRDSNNGFNKTNKNDNNQSNSSDLKLEEDVLADQQKTNALISSNNKKNEQKIKKSSSHKSNKKVRINDDDFNKQGNQKKETKFLDEEYQAEQKPEKSKIAINIEGNKNQNIFNQQSINKSFKESDILINSFDLKRACLFRYNKSAPGFSLEMSLGPNKNRDEDEQNTDNPKLQIWQQLASKQNILEQSTPIQMTKTKKTTYQMWKELKKEDDQNTFGLFTDVDLLFQFLDAFVIEEQKPEDDEDSHDNYFNKNISNEEMIDMIYVENLIKLMHYYSKNDVKLARFSIVSQTVKRLFSGTWTQPDPYWGNYGDKIQN</sequence>
<evidence type="ECO:0000256" key="1">
    <source>
        <dbReference type="ARBA" id="ARBA00022737"/>
    </source>
</evidence>
<feature type="transmembrane region" description="Helical" evidence="4">
    <location>
        <begin position="784"/>
        <end position="804"/>
    </location>
</feature>
<feature type="transmembrane region" description="Helical" evidence="4">
    <location>
        <begin position="841"/>
        <end position="867"/>
    </location>
</feature>
<feature type="region of interest" description="Disordered" evidence="3">
    <location>
        <begin position="1225"/>
        <end position="1265"/>
    </location>
</feature>
<dbReference type="GO" id="GO:0098703">
    <property type="term" value="P:calcium ion import across plasma membrane"/>
    <property type="evidence" value="ECO:0007669"/>
    <property type="project" value="TreeGrafter"/>
</dbReference>
<dbReference type="InParanoid" id="Q22YW2"/>
<dbReference type="GO" id="GO:0005216">
    <property type="term" value="F:monoatomic ion channel activity"/>
    <property type="evidence" value="ECO:0007669"/>
    <property type="project" value="InterPro"/>
</dbReference>
<evidence type="ECO:0000256" key="4">
    <source>
        <dbReference type="SAM" id="Phobius"/>
    </source>
</evidence>
<feature type="compositionally biased region" description="Low complexity" evidence="3">
    <location>
        <begin position="1115"/>
        <end position="1126"/>
    </location>
</feature>
<dbReference type="Proteomes" id="UP000009168">
    <property type="component" value="Unassembled WGS sequence"/>
</dbReference>
<feature type="transmembrane region" description="Helical" evidence="4">
    <location>
        <begin position="994"/>
        <end position="1011"/>
    </location>
</feature>
<organism evidence="5 6">
    <name type="scientific">Tetrahymena thermophila (strain SB210)</name>
    <dbReference type="NCBI Taxonomy" id="312017"/>
    <lineage>
        <taxon>Eukaryota</taxon>
        <taxon>Sar</taxon>
        <taxon>Alveolata</taxon>
        <taxon>Ciliophora</taxon>
        <taxon>Intramacronucleata</taxon>
        <taxon>Oligohymenophorea</taxon>
        <taxon>Hymenostomatida</taxon>
        <taxon>Tetrahymenina</taxon>
        <taxon>Tetrahymenidae</taxon>
        <taxon>Tetrahymena</taxon>
    </lineage>
</organism>
<feature type="compositionally biased region" description="Low complexity" evidence="3">
    <location>
        <begin position="42"/>
        <end position="51"/>
    </location>
</feature>
<dbReference type="PANTHER" id="PTHR10582">
    <property type="entry name" value="TRANSIENT RECEPTOR POTENTIAL ION CHANNEL PROTEIN"/>
    <property type="match status" value="1"/>
</dbReference>
<feature type="transmembrane region" description="Helical" evidence="4">
    <location>
        <begin position="620"/>
        <end position="637"/>
    </location>
</feature>
<feature type="transmembrane region" description="Helical" evidence="4">
    <location>
        <begin position="676"/>
        <end position="699"/>
    </location>
</feature>
<protein>
    <submittedName>
        <fullName evidence="5">Transmembrane protein, putative</fullName>
    </submittedName>
</protein>
<feature type="region of interest" description="Disordered" evidence="3">
    <location>
        <begin position="1112"/>
        <end position="1153"/>
    </location>
</feature>
<feature type="transmembrane region" description="Helical" evidence="4">
    <location>
        <begin position="899"/>
        <end position="920"/>
    </location>
</feature>
<feature type="region of interest" description="Disordered" evidence="3">
    <location>
        <begin position="38"/>
        <end position="74"/>
    </location>
</feature>
<evidence type="ECO:0000256" key="3">
    <source>
        <dbReference type="SAM" id="MobiDB-lite"/>
    </source>
</evidence>
<dbReference type="eggNOG" id="ENOG502SE3W">
    <property type="taxonomic scope" value="Eukaryota"/>
</dbReference>
<dbReference type="InterPro" id="IPR024862">
    <property type="entry name" value="TRPV"/>
</dbReference>
<keyword evidence="6" id="KW-1185">Reference proteome</keyword>
<accession>Q22YW2</accession>
<feature type="coiled-coil region" evidence="2">
    <location>
        <begin position="1066"/>
        <end position="1107"/>
    </location>
</feature>
<name>Q22YW2_TETTS</name>
<proteinExistence type="predicted"/>
<dbReference type="RefSeq" id="XP_001010804.2">
    <property type="nucleotide sequence ID" value="XM_001010804.3"/>
</dbReference>
<dbReference type="GO" id="GO:0005886">
    <property type="term" value="C:plasma membrane"/>
    <property type="evidence" value="ECO:0007669"/>
    <property type="project" value="TreeGrafter"/>
</dbReference>
<keyword evidence="4" id="KW-1133">Transmembrane helix</keyword>
<feature type="transmembrane region" description="Helical" evidence="4">
    <location>
        <begin position="811"/>
        <end position="829"/>
    </location>
</feature>
<keyword evidence="4 5" id="KW-0812">Transmembrane</keyword>
<reference evidence="6" key="1">
    <citation type="journal article" date="2006" name="PLoS Biol.">
        <title>Macronuclear genome sequence of the ciliate Tetrahymena thermophila, a model eukaryote.</title>
        <authorList>
            <person name="Eisen J.A."/>
            <person name="Coyne R.S."/>
            <person name="Wu M."/>
            <person name="Wu D."/>
            <person name="Thiagarajan M."/>
            <person name="Wortman J.R."/>
            <person name="Badger J.H."/>
            <person name="Ren Q."/>
            <person name="Amedeo P."/>
            <person name="Jones K.M."/>
            <person name="Tallon L.J."/>
            <person name="Delcher A.L."/>
            <person name="Salzberg S.L."/>
            <person name="Silva J.C."/>
            <person name="Haas B.J."/>
            <person name="Majoros W.H."/>
            <person name="Farzad M."/>
            <person name="Carlton J.M."/>
            <person name="Smith R.K. Jr."/>
            <person name="Garg J."/>
            <person name="Pearlman R.E."/>
            <person name="Karrer K.M."/>
            <person name="Sun L."/>
            <person name="Manning G."/>
            <person name="Elde N.C."/>
            <person name="Turkewitz A.P."/>
            <person name="Asai D.J."/>
            <person name="Wilkes D.E."/>
            <person name="Wang Y."/>
            <person name="Cai H."/>
            <person name="Collins K."/>
            <person name="Stewart B.A."/>
            <person name="Lee S.R."/>
            <person name="Wilamowska K."/>
            <person name="Weinberg Z."/>
            <person name="Ruzzo W.L."/>
            <person name="Wloga D."/>
            <person name="Gaertig J."/>
            <person name="Frankel J."/>
            <person name="Tsao C.-C."/>
            <person name="Gorovsky M.A."/>
            <person name="Keeling P.J."/>
            <person name="Waller R.F."/>
            <person name="Patron N.J."/>
            <person name="Cherry J.M."/>
            <person name="Stover N.A."/>
            <person name="Krieger C.J."/>
            <person name="del Toro C."/>
            <person name="Ryder H.F."/>
            <person name="Williamson S.C."/>
            <person name="Barbeau R.A."/>
            <person name="Hamilton E.P."/>
            <person name="Orias E."/>
        </authorList>
    </citation>
    <scope>NUCLEOTIDE SEQUENCE [LARGE SCALE GENOMIC DNA]</scope>
    <source>
        <strain evidence="6">SB210</strain>
    </source>
</reference>
<evidence type="ECO:0000256" key="2">
    <source>
        <dbReference type="SAM" id="Coils"/>
    </source>
</evidence>
<dbReference type="KEGG" id="tet:TTHERM_00122080"/>
<feature type="region of interest" description="Disordered" evidence="3">
    <location>
        <begin position="1192"/>
        <end position="1211"/>
    </location>
</feature>
<feature type="compositionally biased region" description="Basic residues" evidence="3">
    <location>
        <begin position="1242"/>
        <end position="1253"/>
    </location>
</feature>